<dbReference type="PANTHER" id="PTHR39323">
    <property type="entry name" value="BLR1149 PROTEIN"/>
    <property type="match status" value="1"/>
</dbReference>
<keyword evidence="2" id="KW-0436">Ligase</keyword>
<sequence>MSLLPSHMRDFMVVPVCHDIQVNGQTIGLHDSGVLWWPEESTLVVADLHFEKGSSYARRGVMLPPYDTAETLEKLAAVIDAFDPARVIALGDSFHDIGGSDRLPPAYRAMLTTLQLNREWIWVTGNHDPVAPVRLCGETVDEISIGALTFRHEPSEGINVADGEVCGHLHPAGRVRRFGRSLRRPCFVTDGSRLVLPAFGALTGGLNVMDKAYETLFERRRFSAFLLGENRLYPFTASRLIAD</sequence>
<evidence type="ECO:0000313" key="3">
    <source>
        <dbReference type="Proteomes" id="UP000632063"/>
    </source>
</evidence>
<organism evidence="2 3">
    <name type="scientific">Roseibium litorale</name>
    <dbReference type="NCBI Taxonomy" id="2803841"/>
    <lineage>
        <taxon>Bacteria</taxon>
        <taxon>Pseudomonadati</taxon>
        <taxon>Pseudomonadota</taxon>
        <taxon>Alphaproteobacteria</taxon>
        <taxon>Hyphomicrobiales</taxon>
        <taxon>Stappiaceae</taxon>
        <taxon>Roseibium</taxon>
    </lineage>
</organism>
<dbReference type="InterPro" id="IPR024173">
    <property type="entry name" value="Pesterase_MJ0037-like"/>
</dbReference>
<keyword evidence="2" id="KW-0255">Endonuclease</keyword>
<dbReference type="InterPro" id="IPR026336">
    <property type="entry name" value="PdeM-like"/>
</dbReference>
<dbReference type="InterPro" id="IPR004843">
    <property type="entry name" value="Calcineurin-like_PHP"/>
</dbReference>
<dbReference type="PANTHER" id="PTHR39323:SF1">
    <property type="entry name" value="BLR1149 PROTEIN"/>
    <property type="match status" value="1"/>
</dbReference>
<dbReference type="RefSeq" id="WP_192149293.1">
    <property type="nucleotide sequence ID" value="NZ_JACYXI010000011.1"/>
</dbReference>
<dbReference type="NCBIfam" id="TIGR04123">
    <property type="entry name" value="P_estr_lig_assc"/>
    <property type="match status" value="1"/>
</dbReference>
<keyword evidence="3" id="KW-1185">Reference proteome</keyword>
<dbReference type="EC" id="3.1.-.-" evidence="2"/>
<dbReference type="Proteomes" id="UP000632063">
    <property type="component" value="Unassembled WGS sequence"/>
</dbReference>
<reference evidence="3" key="1">
    <citation type="submission" date="2020-09" db="EMBL/GenBank/DDBJ databases">
        <title>The genome sequence of strain Labrenzia suaedae 4C16A.</title>
        <authorList>
            <person name="Liu Y."/>
        </authorList>
    </citation>
    <scope>NUCLEOTIDE SEQUENCE [LARGE SCALE GENOMIC DNA]</scope>
    <source>
        <strain evidence="3">4C16A</strain>
    </source>
</reference>
<protein>
    <submittedName>
        <fullName evidence="2">Ligase-associated DNA damage response endonuclease PdeM</fullName>
        <ecNumber evidence="2">3.1.-.-</ecNumber>
    </submittedName>
</protein>
<reference evidence="2 3" key="2">
    <citation type="journal article" date="2021" name="Int. J. Syst. Evol. Microbiol.">
        <title>Roseibium litorale sp. nov., isolated from a tidal flat sediment and proposal for the reclassification of Labrenzia polysiphoniae as Roseibium polysiphoniae comb. nov.</title>
        <authorList>
            <person name="Liu Y."/>
            <person name="Pei T."/>
            <person name="Du J."/>
            <person name="Chao M."/>
            <person name="Deng M.R."/>
            <person name="Zhu H."/>
        </authorList>
    </citation>
    <scope>NUCLEOTIDE SEQUENCE [LARGE SCALE GENOMIC DNA]</scope>
    <source>
        <strain evidence="2 3">4C16A</strain>
    </source>
</reference>
<dbReference type="SUPFAM" id="SSF56300">
    <property type="entry name" value="Metallo-dependent phosphatases"/>
    <property type="match status" value="1"/>
</dbReference>
<dbReference type="PIRSF" id="PIRSF000887">
    <property type="entry name" value="Pesterase_MJ0037"/>
    <property type="match status" value="1"/>
</dbReference>
<dbReference type="GO" id="GO:0004519">
    <property type="term" value="F:endonuclease activity"/>
    <property type="evidence" value="ECO:0007669"/>
    <property type="project" value="UniProtKB-KW"/>
</dbReference>
<name>A0ABR9CR73_9HYPH</name>
<proteinExistence type="predicted"/>
<gene>
    <name evidence="2" type="primary">pdeM</name>
    <name evidence="2" type="ORF">IG616_16645</name>
</gene>
<dbReference type="Gene3D" id="3.60.21.10">
    <property type="match status" value="1"/>
</dbReference>
<dbReference type="EMBL" id="JACYXI010000011">
    <property type="protein sequence ID" value="MBD8893173.1"/>
    <property type="molecule type" value="Genomic_DNA"/>
</dbReference>
<keyword evidence="2" id="KW-0378">Hydrolase</keyword>
<dbReference type="InterPro" id="IPR029052">
    <property type="entry name" value="Metallo-depent_PP-like"/>
</dbReference>
<dbReference type="Pfam" id="PF00149">
    <property type="entry name" value="Metallophos"/>
    <property type="match status" value="1"/>
</dbReference>
<accession>A0ABR9CR73</accession>
<keyword evidence="2" id="KW-0540">Nuclease</keyword>
<comment type="caution">
    <text evidence="2">The sequence shown here is derived from an EMBL/GenBank/DDBJ whole genome shotgun (WGS) entry which is preliminary data.</text>
</comment>
<evidence type="ECO:0000259" key="1">
    <source>
        <dbReference type="Pfam" id="PF00149"/>
    </source>
</evidence>
<evidence type="ECO:0000313" key="2">
    <source>
        <dbReference type="EMBL" id="MBD8893173.1"/>
    </source>
</evidence>
<dbReference type="GO" id="GO:0016874">
    <property type="term" value="F:ligase activity"/>
    <property type="evidence" value="ECO:0007669"/>
    <property type="project" value="UniProtKB-KW"/>
</dbReference>
<feature type="domain" description="Calcineurin-like phosphoesterase" evidence="1">
    <location>
        <begin position="43"/>
        <end position="139"/>
    </location>
</feature>
<dbReference type="GO" id="GO:0016787">
    <property type="term" value="F:hydrolase activity"/>
    <property type="evidence" value="ECO:0007669"/>
    <property type="project" value="UniProtKB-KW"/>
</dbReference>